<accession>A0A9N9FYN3</accession>
<organism evidence="1 2">
    <name type="scientific">Acaulospora morrowiae</name>
    <dbReference type="NCBI Taxonomy" id="94023"/>
    <lineage>
        <taxon>Eukaryota</taxon>
        <taxon>Fungi</taxon>
        <taxon>Fungi incertae sedis</taxon>
        <taxon>Mucoromycota</taxon>
        <taxon>Glomeromycotina</taxon>
        <taxon>Glomeromycetes</taxon>
        <taxon>Diversisporales</taxon>
        <taxon>Acaulosporaceae</taxon>
        <taxon>Acaulospora</taxon>
    </lineage>
</organism>
<proteinExistence type="predicted"/>
<dbReference type="Proteomes" id="UP000789342">
    <property type="component" value="Unassembled WGS sequence"/>
</dbReference>
<name>A0A9N9FYN3_9GLOM</name>
<evidence type="ECO:0000313" key="2">
    <source>
        <dbReference type="Proteomes" id="UP000789342"/>
    </source>
</evidence>
<reference evidence="1" key="1">
    <citation type="submission" date="2021-06" db="EMBL/GenBank/DDBJ databases">
        <authorList>
            <person name="Kallberg Y."/>
            <person name="Tangrot J."/>
            <person name="Rosling A."/>
        </authorList>
    </citation>
    <scope>NUCLEOTIDE SEQUENCE</scope>
    <source>
        <strain evidence="1">CL551</strain>
    </source>
</reference>
<comment type="caution">
    <text evidence="1">The sequence shown here is derived from an EMBL/GenBank/DDBJ whole genome shotgun (WGS) entry which is preliminary data.</text>
</comment>
<dbReference type="AlphaFoldDB" id="A0A9N9FYN3"/>
<evidence type="ECO:0000313" key="1">
    <source>
        <dbReference type="EMBL" id="CAG8565364.1"/>
    </source>
</evidence>
<keyword evidence="2" id="KW-1185">Reference proteome</keyword>
<sequence length="58" mass="6257">MHSCKYVGIKSAVNMTMKLIIVRKRSTGVALFLKSSIPGKIGQGLAKGESSMDIFLIT</sequence>
<protein>
    <submittedName>
        <fullName evidence="1">14487_t:CDS:1</fullName>
    </submittedName>
</protein>
<feature type="non-terminal residue" evidence="1">
    <location>
        <position position="58"/>
    </location>
</feature>
<dbReference type="EMBL" id="CAJVPV010004041">
    <property type="protein sequence ID" value="CAG8565364.1"/>
    <property type="molecule type" value="Genomic_DNA"/>
</dbReference>
<gene>
    <name evidence="1" type="ORF">AMORRO_LOCUS6212</name>
</gene>